<dbReference type="EMBL" id="ADWY01003796">
    <property type="protein sequence ID" value="EGH19247.1"/>
    <property type="molecule type" value="Genomic_DNA"/>
</dbReference>
<feature type="non-terminal residue" evidence="1">
    <location>
        <position position="37"/>
    </location>
</feature>
<dbReference type="HOGENOM" id="CLU_3352817_0_0_6"/>
<gene>
    <name evidence="1" type="ORF">Pgy4_40395</name>
</gene>
<protein>
    <submittedName>
        <fullName evidence="1">Sensory box protein</fullName>
    </submittedName>
</protein>
<dbReference type="Proteomes" id="UP000005466">
    <property type="component" value="Unassembled WGS sequence"/>
</dbReference>
<evidence type="ECO:0000313" key="2">
    <source>
        <dbReference type="Proteomes" id="UP000005466"/>
    </source>
</evidence>
<proteinExistence type="predicted"/>
<organism evidence="1 2">
    <name type="scientific">Pseudomonas savastanoi pv. glycinea str. race 4</name>
    <dbReference type="NCBI Taxonomy" id="875330"/>
    <lineage>
        <taxon>Bacteria</taxon>
        <taxon>Pseudomonadati</taxon>
        <taxon>Pseudomonadota</taxon>
        <taxon>Gammaproteobacteria</taxon>
        <taxon>Pseudomonadales</taxon>
        <taxon>Pseudomonadaceae</taxon>
        <taxon>Pseudomonas</taxon>
    </lineage>
</organism>
<comment type="caution">
    <text evidence="1">The sequence shown here is derived from an EMBL/GenBank/DDBJ whole genome shotgun (WGS) entry which is preliminary data.</text>
</comment>
<sequence length="37" mass="4372">MPFDEDGRQFFGSLPAEERRRMRAVYAAALENHQDFL</sequence>
<reference evidence="1 2" key="1">
    <citation type="journal article" date="2011" name="PLoS Pathog.">
        <title>Dynamic evolution of pathogenicity revealed by sequencing and comparative genomics of 19 Pseudomonas syringae isolates.</title>
        <authorList>
            <person name="Baltrus D.A."/>
            <person name="Nishimura M.T."/>
            <person name="Romanchuk A."/>
            <person name="Chang J.H."/>
            <person name="Mukhtar M.S."/>
            <person name="Cherkis K."/>
            <person name="Roach J."/>
            <person name="Grant S.R."/>
            <person name="Jones C.D."/>
            <person name="Dangl J.L."/>
        </authorList>
    </citation>
    <scope>NUCLEOTIDE SEQUENCE [LARGE SCALE GENOMIC DNA]</scope>
    <source>
        <strain evidence="2">race 4</strain>
    </source>
</reference>
<name>F3CJ05_PSESG</name>
<evidence type="ECO:0000313" key="1">
    <source>
        <dbReference type="EMBL" id="EGH19247.1"/>
    </source>
</evidence>
<accession>F3CJ05</accession>
<dbReference type="AlphaFoldDB" id="F3CJ05"/>